<dbReference type="STRING" id="157733.AB986_07010"/>
<dbReference type="Proteomes" id="UP000035996">
    <property type="component" value="Unassembled WGS sequence"/>
</dbReference>
<organism evidence="3 4">
    <name type="scientific">Guptibacillus hwajinpoensis</name>
    <dbReference type="NCBI Taxonomy" id="208199"/>
    <lineage>
        <taxon>Bacteria</taxon>
        <taxon>Bacillati</taxon>
        <taxon>Bacillota</taxon>
        <taxon>Bacilli</taxon>
        <taxon>Bacillales</taxon>
        <taxon>Guptibacillaceae</taxon>
        <taxon>Guptibacillus</taxon>
    </lineage>
</organism>
<dbReference type="EMBL" id="LELK01000001">
    <property type="protein sequence ID" value="KMM38984.1"/>
    <property type="molecule type" value="Genomic_DNA"/>
</dbReference>
<accession>A0A0J6D3X9</accession>
<dbReference type="GO" id="GO:0050485">
    <property type="term" value="F:oxidoreductase activity, acting on X-H and Y-H to form an X-Y bond, with a disulfide as acceptor"/>
    <property type="evidence" value="ECO:0007669"/>
    <property type="project" value="InterPro"/>
</dbReference>
<gene>
    <name evidence="3" type="ORF">AB986_07010</name>
</gene>
<sequence>MIEKVEQAVQQNWVPSFRYEKNETTPFTPFTKDLSKSKGAIIATGGIYVKGQPPFNDNYGLGDPSYREIPVETELKDVSFAHEHYDQTNVRQDPNVQFPLDIMKELQAEGRIGELAETHYSFMGYIPTPHPLKNVTAVEVAKKLLQQNVDYALLVPS</sequence>
<dbReference type="Pfam" id="PF07355">
    <property type="entry name" value="GRDB"/>
    <property type="match status" value="1"/>
</dbReference>
<reference evidence="3" key="1">
    <citation type="submission" date="2015-06" db="EMBL/GenBank/DDBJ databases">
        <authorList>
            <person name="Liu B."/>
            <person name="Wang J."/>
            <person name="Zhu Y."/>
            <person name="Liu G."/>
            <person name="Chen Q."/>
            <person name="Zheng C."/>
            <person name="Che J."/>
            <person name="Ge C."/>
            <person name="Shi H."/>
            <person name="Pan Z."/>
            <person name="Liu X."/>
        </authorList>
    </citation>
    <scope>NUCLEOTIDE SEQUENCE [LARGE SCALE GENOMIC DNA]</scope>
    <source>
        <strain evidence="3">DSM 16346</strain>
    </source>
</reference>
<protein>
    <recommendedName>
        <fullName evidence="5">Proline reductase</fullName>
    </recommendedName>
</protein>
<dbReference type="OrthoDB" id="1550957at2"/>
<evidence type="ECO:0008006" key="5">
    <source>
        <dbReference type="Google" id="ProtNLM"/>
    </source>
</evidence>
<evidence type="ECO:0000256" key="2">
    <source>
        <dbReference type="ARBA" id="ARBA00023002"/>
    </source>
</evidence>
<proteinExistence type="predicted"/>
<evidence type="ECO:0000313" key="3">
    <source>
        <dbReference type="EMBL" id="KMM38984.1"/>
    </source>
</evidence>
<keyword evidence="2" id="KW-0560">Oxidoreductase</keyword>
<keyword evidence="4" id="KW-1185">Reference proteome</keyword>
<comment type="caution">
    <text evidence="3">The sequence shown here is derived from an EMBL/GenBank/DDBJ whole genome shotgun (WGS) entry which is preliminary data.</text>
</comment>
<dbReference type="AlphaFoldDB" id="A0A0J6D3X9"/>
<name>A0A0J6D3X9_9BACL</name>
<dbReference type="InterPro" id="IPR010187">
    <property type="entry name" value="Various_sel_PB"/>
</dbReference>
<keyword evidence="1" id="KW-0712">Selenocysteine</keyword>
<evidence type="ECO:0000256" key="1">
    <source>
        <dbReference type="ARBA" id="ARBA00022933"/>
    </source>
</evidence>
<evidence type="ECO:0000313" key="4">
    <source>
        <dbReference type="Proteomes" id="UP000035996"/>
    </source>
</evidence>
<dbReference type="RefSeq" id="WP_048310154.1">
    <property type="nucleotide sequence ID" value="NZ_CP119526.1"/>
</dbReference>